<sequence>MRTAAPSLFTSSPLALSAARISDWEKSAPQLSPTTVNTTAKPRYQAPGSQNFDVRCMRPRGLPGRSPGPLSLQELHALQRIHLDWAHVGRPDIIFYSPKQIQHLIRLDTALGRAAAMATLPPMWHDRRAPQASTHSPYESTGNQTPSGRPWTEWSNLASGWAAGAVLLMAALLLVRYIDRCLARKLLNLRRRQSEEWPTPTVLATSHRYPNGDSDAPGLSESEPPSESRDPPPPYSECAQPQARRPSKRRAREEPPPPYSACYFANPKDGAPSVHLYTGHGLNTRTADGDKPDRSAARDGATISGGSNALGAASSSCDGLADSHVVDIDRERVFSEEVC</sequence>
<evidence type="ECO:0000313" key="2">
    <source>
        <dbReference type="EMBL" id="CAH2057971.1"/>
    </source>
</evidence>
<accession>A0ABN8IMF7</accession>
<feature type="region of interest" description="Disordered" evidence="1">
    <location>
        <begin position="194"/>
        <end position="319"/>
    </location>
</feature>
<feature type="compositionally biased region" description="Polar residues" evidence="1">
    <location>
        <begin position="29"/>
        <end position="40"/>
    </location>
</feature>
<feature type="region of interest" description="Disordered" evidence="1">
    <location>
        <begin position="128"/>
        <end position="150"/>
    </location>
</feature>
<reference evidence="2" key="1">
    <citation type="submission" date="2022-03" db="EMBL/GenBank/DDBJ databases">
        <authorList>
            <person name="Martin H S."/>
        </authorList>
    </citation>
    <scope>NUCLEOTIDE SEQUENCE</scope>
</reference>
<dbReference type="EMBL" id="OW152837">
    <property type="protein sequence ID" value="CAH2057971.1"/>
    <property type="molecule type" value="Genomic_DNA"/>
</dbReference>
<protein>
    <submittedName>
        <fullName evidence="2">Uncharacterized protein</fullName>
    </submittedName>
</protein>
<evidence type="ECO:0000256" key="1">
    <source>
        <dbReference type="SAM" id="MobiDB-lite"/>
    </source>
</evidence>
<keyword evidence="3" id="KW-1185">Reference proteome</keyword>
<proteinExistence type="predicted"/>
<name>A0ABN8IMF7_9NEOP</name>
<feature type="compositionally biased region" description="Low complexity" evidence="1">
    <location>
        <begin position="304"/>
        <end position="316"/>
    </location>
</feature>
<gene>
    <name evidence="2" type="ORF">IPOD504_LOCUS10380</name>
</gene>
<feature type="compositionally biased region" description="Basic and acidic residues" evidence="1">
    <location>
        <begin position="287"/>
        <end position="297"/>
    </location>
</feature>
<feature type="non-terminal residue" evidence="2">
    <location>
        <position position="339"/>
    </location>
</feature>
<feature type="compositionally biased region" description="Polar residues" evidence="1">
    <location>
        <begin position="131"/>
        <end position="150"/>
    </location>
</feature>
<feature type="region of interest" description="Disordered" evidence="1">
    <location>
        <begin position="28"/>
        <end position="52"/>
    </location>
</feature>
<dbReference type="Proteomes" id="UP000837857">
    <property type="component" value="Chromosome 25"/>
</dbReference>
<evidence type="ECO:0000313" key="3">
    <source>
        <dbReference type="Proteomes" id="UP000837857"/>
    </source>
</evidence>
<organism evidence="2 3">
    <name type="scientific">Iphiclides podalirius</name>
    <name type="common">scarce swallowtail</name>
    <dbReference type="NCBI Taxonomy" id="110791"/>
    <lineage>
        <taxon>Eukaryota</taxon>
        <taxon>Metazoa</taxon>
        <taxon>Ecdysozoa</taxon>
        <taxon>Arthropoda</taxon>
        <taxon>Hexapoda</taxon>
        <taxon>Insecta</taxon>
        <taxon>Pterygota</taxon>
        <taxon>Neoptera</taxon>
        <taxon>Endopterygota</taxon>
        <taxon>Lepidoptera</taxon>
        <taxon>Glossata</taxon>
        <taxon>Ditrysia</taxon>
        <taxon>Papilionoidea</taxon>
        <taxon>Papilionidae</taxon>
        <taxon>Papilioninae</taxon>
        <taxon>Iphiclides</taxon>
    </lineage>
</organism>